<dbReference type="Proteomes" id="UP001319121">
    <property type="component" value="Chromosome"/>
</dbReference>
<organism evidence="10 11">
    <name type="scientific">Ferrigenium kumadai</name>
    <dbReference type="NCBI Taxonomy" id="1682490"/>
    <lineage>
        <taxon>Bacteria</taxon>
        <taxon>Pseudomonadati</taxon>
        <taxon>Pseudomonadota</taxon>
        <taxon>Betaproteobacteria</taxon>
        <taxon>Nitrosomonadales</taxon>
        <taxon>Gallionellaceae</taxon>
        <taxon>Ferrigenium</taxon>
    </lineage>
</organism>
<dbReference type="HAMAP" id="MF_00101">
    <property type="entry name" value="AcpS"/>
    <property type="match status" value="1"/>
</dbReference>
<comment type="subcellular location">
    <subcellularLocation>
        <location evidence="8">Cytoplasm</location>
    </subcellularLocation>
</comment>
<dbReference type="InterPro" id="IPR002582">
    <property type="entry name" value="ACPS"/>
</dbReference>
<dbReference type="GO" id="GO:0008897">
    <property type="term" value="F:holo-[acyl-carrier-protein] synthase activity"/>
    <property type="evidence" value="ECO:0007669"/>
    <property type="project" value="UniProtKB-UniRule"/>
</dbReference>
<dbReference type="KEGG" id="fku:FGKAn22_09890"/>
<evidence type="ECO:0000313" key="10">
    <source>
        <dbReference type="EMBL" id="BBI99296.1"/>
    </source>
</evidence>
<comment type="similarity">
    <text evidence="8">Belongs to the P-Pant transferase superfamily. AcpS family.</text>
</comment>
<comment type="catalytic activity">
    <reaction evidence="8">
        <text>apo-[ACP] + CoA = holo-[ACP] + adenosine 3',5'-bisphosphate + H(+)</text>
        <dbReference type="Rhea" id="RHEA:12068"/>
        <dbReference type="Rhea" id="RHEA-COMP:9685"/>
        <dbReference type="Rhea" id="RHEA-COMP:9690"/>
        <dbReference type="ChEBI" id="CHEBI:15378"/>
        <dbReference type="ChEBI" id="CHEBI:29999"/>
        <dbReference type="ChEBI" id="CHEBI:57287"/>
        <dbReference type="ChEBI" id="CHEBI:58343"/>
        <dbReference type="ChEBI" id="CHEBI:64479"/>
        <dbReference type="EC" id="2.7.8.7"/>
    </reaction>
</comment>
<dbReference type="SUPFAM" id="SSF56214">
    <property type="entry name" value="4'-phosphopantetheinyl transferase"/>
    <property type="match status" value="1"/>
</dbReference>
<dbReference type="NCBIfam" id="TIGR00516">
    <property type="entry name" value="acpS"/>
    <property type="match status" value="1"/>
</dbReference>
<dbReference type="NCBIfam" id="TIGR00556">
    <property type="entry name" value="pantethn_trn"/>
    <property type="match status" value="1"/>
</dbReference>
<evidence type="ECO:0000256" key="5">
    <source>
        <dbReference type="ARBA" id="ARBA00022842"/>
    </source>
</evidence>
<keyword evidence="7 8" id="KW-0275">Fatty acid biosynthesis</keyword>
<name>A0AAN1SZ87_9PROT</name>
<keyword evidence="2 8" id="KW-0808">Transferase</keyword>
<keyword evidence="11" id="KW-1185">Reference proteome</keyword>
<protein>
    <recommendedName>
        <fullName evidence="8">Holo-[acyl-carrier-protein] synthase</fullName>
        <shortName evidence="8">Holo-ACP synthase</shortName>
        <ecNumber evidence="8">2.7.8.7</ecNumber>
    </recommendedName>
    <alternativeName>
        <fullName evidence="8">4'-phosphopantetheinyl transferase AcpS</fullName>
    </alternativeName>
</protein>
<keyword evidence="1 8" id="KW-0444">Lipid biosynthesis</keyword>
<evidence type="ECO:0000256" key="1">
    <source>
        <dbReference type="ARBA" id="ARBA00022516"/>
    </source>
</evidence>
<sequence length="126" mass="14064">MIYGIGTDIVEVARIEALWVRYGERFAKRILSESELPALAIHPAPARMLAKRFAAKEAFAKAVGMGMRYPVSFHRVGVGHDKLGKPVMEFDEVLGAWLAERGINGQHISISDEREMVVAFVVLERN</sequence>
<dbReference type="AlphaFoldDB" id="A0AAN1SZ87"/>
<dbReference type="EMBL" id="AP019536">
    <property type="protein sequence ID" value="BBI99296.1"/>
    <property type="molecule type" value="Genomic_DNA"/>
</dbReference>
<gene>
    <name evidence="8 10" type="primary">acpS</name>
    <name evidence="10" type="ORF">FGKAn22_09890</name>
</gene>
<evidence type="ECO:0000256" key="2">
    <source>
        <dbReference type="ARBA" id="ARBA00022679"/>
    </source>
</evidence>
<keyword evidence="6 8" id="KW-0443">Lipid metabolism</keyword>
<comment type="cofactor">
    <cofactor evidence="8">
        <name>Mg(2+)</name>
        <dbReference type="ChEBI" id="CHEBI:18420"/>
    </cofactor>
</comment>
<feature type="binding site" evidence="8">
    <location>
        <position position="8"/>
    </location>
    <ligand>
        <name>Mg(2+)</name>
        <dbReference type="ChEBI" id="CHEBI:18420"/>
    </ligand>
</feature>
<evidence type="ECO:0000256" key="3">
    <source>
        <dbReference type="ARBA" id="ARBA00022723"/>
    </source>
</evidence>
<evidence type="ECO:0000256" key="7">
    <source>
        <dbReference type="ARBA" id="ARBA00023160"/>
    </source>
</evidence>
<evidence type="ECO:0000256" key="6">
    <source>
        <dbReference type="ARBA" id="ARBA00023098"/>
    </source>
</evidence>
<dbReference type="Pfam" id="PF01648">
    <property type="entry name" value="ACPS"/>
    <property type="match status" value="1"/>
</dbReference>
<dbReference type="EC" id="2.7.8.7" evidence="8"/>
<reference evidence="10 11" key="1">
    <citation type="submission" date="2019-03" db="EMBL/GenBank/DDBJ databases">
        <title>Complete genome sequence of Ferrigenium kumadai strain An22, a microaerophilic iron-oxidizing bacterium isolated from a paddy field soil.</title>
        <authorList>
            <person name="Watanabe T."/>
            <person name="Asakawa S."/>
        </authorList>
    </citation>
    <scope>NUCLEOTIDE SEQUENCE [LARGE SCALE GENOMIC DNA]</scope>
    <source>
        <strain evidence="10 11">An22</strain>
    </source>
</reference>
<comment type="function">
    <text evidence="8">Transfers the 4'-phosphopantetheine moiety from coenzyme A to a Ser of acyl-carrier-protein.</text>
</comment>
<dbReference type="InterPro" id="IPR008278">
    <property type="entry name" value="4-PPantetheinyl_Trfase_dom"/>
</dbReference>
<dbReference type="RefSeq" id="WP_212786883.1">
    <property type="nucleotide sequence ID" value="NZ_AP019536.1"/>
</dbReference>
<evidence type="ECO:0000256" key="8">
    <source>
        <dbReference type="HAMAP-Rule" id="MF_00101"/>
    </source>
</evidence>
<dbReference type="GO" id="GO:0000287">
    <property type="term" value="F:magnesium ion binding"/>
    <property type="evidence" value="ECO:0007669"/>
    <property type="project" value="UniProtKB-UniRule"/>
</dbReference>
<dbReference type="Gene3D" id="3.90.470.20">
    <property type="entry name" value="4'-phosphopantetheinyl transferase domain"/>
    <property type="match status" value="1"/>
</dbReference>
<evidence type="ECO:0000313" key="11">
    <source>
        <dbReference type="Proteomes" id="UP001319121"/>
    </source>
</evidence>
<keyword evidence="5 8" id="KW-0460">Magnesium</keyword>
<dbReference type="InterPro" id="IPR004568">
    <property type="entry name" value="Ppantetheine-prot_Trfase_dom"/>
</dbReference>
<feature type="domain" description="4'-phosphopantetheinyl transferase" evidence="9">
    <location>
        <begin position="4"/>
        <end position="90"/>
    </location>
</feature>
<proteinExistence type="inferred from homology"/>
<accession>A0AAN1SZ87</accession>
<dbReference type="GO" id="GO:0005737">
    <property type="term" value="C:cytoplasm"/>
    <property type="evidence" value="ECO:0007669"/>
    <property type="project" value="UniProtKB-SubCell"/>
</dbReference>
<evidence type="ECO:0000256" key="4">
    <source>
        <dbReference type="ARBA" id="ARBA00022832"/>
    </source>
</evidence>
<feature type="binding site" evidence="8">
    <location>
        <position position="57"/>
    </location>
    <ligand>
        <name>Mg(2+)</name>
        <dbReference type="ChEBI" id="CHEBI:18420"/>
    </ligand>
</feature>
<keyword evidence="4 8" id="KW-0276">Fatty acid metabolism</keyword>
<keyword evidence="3 8" id="KW-0479">Metal-binding</keyword>
<evidence type="ECO:0000259" key="9">
    <source>
        <dbReference type="Pfam" id="PF01648"/>
    </source>
</evidence>
<dbReference type="InterPro" id="IPR037143">
    <property type="entry name" value="4-PPantetheinyl_Trfase_dom_sf"/>
</dbReference>
<keyword evidence="8" id="KW-0963">Cytoplasm</keyword>
<dbReference type="GO" id="GO:0006633">
    <property type="term" value="P:fatty acid biosynthetic process"/>
    <property type="evidence" value="ECO:0007669"/>
    <property type="project" value="UniProtKB-UniRule"/>
</dbReference>